<feature type="compositionally biased region" description="Polar residues" evidence="6">
    <location>
        <begin position="133"/>
        <end position="146"/>
    </location>
</feature>
<name>A0A200Q7T6_MACCD</name>
<feature type="region of interest" description="Disordered" evidence="6">
    <location>
        <begin position="59"/>
        <end position="78"/>
    </location>
</feature>
<comment type="subcellular location">
    <subcellularLocation>
        <location evidence="1">Cytoplasm</location>
        <location evidence="1">Cytoskeleton</location>
    </subcellularLocation>
</comment>
<feature type="compositionally biased region" description="Polar residues" evidence="6">
    <location>
        <begin position="222"/>
        <end position="240"/>
    </location>
</feature>
<dbReference type="InterPro" id="IPR044833">
    <property type="entry name" value="WDL5/6"/>
</dbReference>
<dbReference type="STRING" id="56857.A0A200Q7T6"/>
<feature type="region of interest" description="Disordered" evidence="6">
    <location>
        <begin position="91"/>
        <end position="256"/>
    </location>
</feature>
<organism evidence="8 9">
    <name type="scientific">Macleaya cordata</name>
    <name type="common">Five-seeded plume-poppy</name>
    <name type="synonym">Bocconia cordata</name>
    <dbReference type="NCBI Taxonomy" id="56857"/>
    <lineage>
        <taxon>Eukaryota</taxon>
        <taxon>Viridiplantae</taxon>
        <taxon>Streptophyta</taxon>
        <taxon>Embryophyta</taxon>
        <taxon>Tracheophyta</taxon>
        <taxon>Spermatophyta</taxon>
        <taxon>Magnoliopsida</taxon>
        <taxon>Ranunculales</taxon>
        <taxon>Papaveraceae</taxon>
        <taxon>Papaveroideae</taxon>
        <taxon>Macleaya</taxon>
    </lineage>
</organism>
<dbReference type="PANTHER" id="PTHR31358">
    <property type="entry name" value="PROTEIN WVD2-LIKE 4"/>
    <property type="match status" value="1"/>
</dbReference>
<dbReference type="InParanoid" id="A0A200Q7T6"/>
<evidence type="ECO:0000313" key="8">
    <source>
        <dbReference type="EMBL" id="OVA06512.1"/>
    </source>
</evidence>
<dbReference type="AlphaFoldDB" id="A0A200Q7T6"/>
<dbReference type="GO" id="GO:0008017">
    <property type="term" value="F:microtubule binding"/>
    <property type="evidence" value="ECO:0007669"/>
    <property type="project" value="InterPro"/>
</dbReference>
<feature type="compositionally biased region" description="Basic residues" evidence="6">
    <location>
        <begin position="383"/>
        <end position="392"/>
    </location>
</feature>
<gene>
    <name evidence="8" type="ORF">BVC80_671g11</name>
</gene>
<dbReference type="Pfam" id="PF06886">
    <property type="entry name" value="TPX2"/>
    <property type="match status" value="1"/>
</dbReference>
<evidence type="ECO:0000313" key="9">
    <source>
        <dbReference type="Proteomes" id="UP000195402"/>
    </source>
</evidence>
<dbReference type="FunCoup" id="A0A200Q7T6">
    <property type="interactions" value="651"/>
</dbReference>
<accession>A0A200Q7T6</accession>
<sequence length="470" mass="50604">MEVDSLISGAVVKMGYENGVHEQLQSMGEESLMLDKVSMPANGSTEIVLPLEESGTVKSSLGRVGDGSHIQEESHGLTLSKESLEKFMDHTNHSKSHKGQGKSKTEKPSCPKHVSATSVKTNKDGKDTDVKTAISNGSLTSTSCSKQPYIAPTIKSSSNGRQAVEPNTIADPNKPKKSAIAPSNASHAQQSGRSGSTFSAMKVSQSEGLKEHTKNLKPLNQGPPNTVEESTHSASSSPTAGGSKPQRVGTMPAYGFSFKCDERAEKRKEFYSKLEEKIHAKEVEKSTLQEKSKETQEAEIKLLRKRLTFKATPMPSFYQEPAPPKVELKKIPPTRAKSPKLGRQKSSPVANSEGNRSHNGRPGRLSLDEKVSQDSLAKGTSLHSKKPLRKSLPKLPSEKSTLANPIEDATSTQLSEHQNLDQERGLVTEPSQTESTHDGGCGSLAEPSQTESNHDGAPLAEEQAEAGTRE</sequence>
<evidence type="ECO:0000259" key="7">
    <source>
        <dbReference type="Pfam" id="PF06886"/>
    </source>
</evidence>
<evidence type="ECO:0000256" key="4">
    <source>
        <dbReference type="ARBA" id="ARBA00022701"/>
    </source>
</evidence>
<dbReference type="EMBL" id="MVGT01002800">
    <property type="protein sequence ID" value="OVA06512.1"/>
    <property type="molecule type" value="Genomic_DNA"/>
</dbReference>
<evidence type="ECO:0000256" key="6">
    <source>
        <dbReference type="SAM" id="MobiDB-lite"/>
    </source>
</evidence>
<reference evidence="8 9" key="1">
    <citation type="journal article" date="2017" name="Mol. Plant">
        <title>The Genome of Medicinal Plant Macleaya cordata Provides New Insights into Benzylisoquinoline Alkaloids Metabolism.</title>
        <authorList>
            <person name="Liu X."/>
            <person name="Liu Y."/>
            <person name="Huang P."/>
            <person name="Ma Y."/>
            <person name="Qing Z."/>
            <person name="Tang Q."/>
            <person name="Cao H."/>
            <person name="Cheng P."/>
            <person name="Zheng Y."/>
            <person name="Yuan Z."/>
            <person name="Zhou Y."/>
            <person name="Liu J."/>
            <person name="Tang Z."/>
            <person name="Zhuo Y."/>
            <person name="Zhang Y."/>
            <person name="Yu L."/>
            <person name="Huang J."/>
            <person name="Yang P."/>
            <person name="Peng Q."/>
            <person name="Zhang J."/>
            <person name="Jiang W."/>
            <person name="Zhang Z."/>
            <person name="Lin K."/>
            <person name="Ro D.K."/>
            <person name="Chen X."/>
            <person name="Xiong X."/>
            <person name="Shang Y."/>
            <person name="Huang S."/>
            <person name="Zeng J."/>
        </authorList>
    </citation>
    <scope>NUCLEOTIDE SEQUENCE [LARGE SCALE GENOMIC DNA]</scope>
    <source>
        <strain evidence="9">cv. BLH2017</strain>
        <tissue evidence="8">Root</tissue>
    </source>
</reference>
<feature type="compositionally biased region" description="Polar residues" evidence="6">
    <location>
        <begin position="344"/>
        <end position="354"/>
    </location>
</feature>
<keyword evidence="3" id="KW-0963">Cytoplasm</keyword>
<evidence type="ECO:0000256" key="3">
    <source>
        <dbReference type="ARBA" id="ARBA00022490"/>
    </source>
</evidence>
<dbReference type="GO" id="GO:0005874">
    <property type="term" value="C:microtubule"/>
    <property type="evidence" value="ECO:0007669"/>
    <property type="project" value="UniProtKB-KW"/>
</dbReference>
<dbReference type="OMA" id="QNPAKGH"/>
<proteinExistence type="inferred from homology"/>
<feature type="compositionally biased region" description="Low complexity" evidence="6">
    <location>
        <begin position="393"/>
        <end position="402"/>
    </location>
</feature>
<feature type="domain" description="TPX2 C-terminal" evidence="7">
    <location>
        <begin position="256"/>
        <end position="331"/>
    </location>
</feature>
<keyword evidence="5" id="KW-0206">Cytoskeleton</keyword>
<dbReference type="Proteomes" id="UP000195402">
    <property type="component" value="Unassembled WGS sequence"/>
</dbReference>
<comment type="similarity">
    <text evidence="2">Belongs to the TPX2 family.</text>
</comment>
<protein>
    <submittedName>
        <fullName evidence="8">TPX2</fullName>
    </submittedName>
</protein>
<evidence type="ECO:0000256" key="5">
    <source>
        <dbReference type="ARBA" id="ARBA00023212"/>
    </source>
</evidence>
<evidence type="ECO:0000256" key="1">
    <source>
        <dbReference type="ARBA" id="ARBA00004245"/>
    </source>
</evidence>
<comment type="caution">
    <text evidence="8">The sequence shown here is derived from an EMBL/GenBank/DDBJ whole genome shotgun (WGS) entry which is preliminary data.</text>
</comment>
<dbReference type="InterPro" id="IPR027329">
    <property type="entry name" value="TPX2_C"/>
</dbReference>
<evidence type="ECO:0000256" key="2">
    <source>
        <dbReference type="ARBA" id="ARBA00005885"/>
    </source>
</evidence>
<feature type="region of interest" description="Disordered" evidence="6">
    <location>
        <begin position="310"/>
        <end position="470"/>
    </location>
</feature>
<keyword evidence="9" id="KW-1185">Reference proteome</keyword>
<feature type="compositionally biased region" description="Basic and acidic residues" evidence="6">
    <location>
        <begin position="121"/>
        <end position="130"/>
    </location>
</feature>
<feature type="compositionally biased region" description="Polar residues" evidence="6">
    <location>
        <begin position="181"/>
        <end position="207"/>
    </location>
</feature>
<dbReference type="PANTHER" id="PTHR31358:SF29">
    <property type="entry name" value="PROTEIN WVD2-LIKE 5-RELATED"/>
    <property type="match status" value="1"/>
</dbReference>
<dbReference type="OrthoDB" id="1939285at2759"/>
<keyword evidence="4" id="KW-0493">Microtubule</keyword>